<gene>
    <name evidence="7" type="ORF">LPLAT_LOCUS9652</name>
</gene>
<dbReference type="PANTHER" id="PTHR21419:SF30">
    <property type="entry name" value="IG-LIKE DOMAIN-CONTAINING PROTEIN"/>
    <property type="match status" value="1"/>
</dbReference>
<dbReference type="InterPro" id="IPR015943">
    <property type="entry name" value="WD40/YVTN_repeat-like_dom_sf"/>
</dbReference>
<keyword evidence="8" id="KW-1185">Reference proteome</keyword>
<feature type="region of interest" description="Disordered" evidence="5">
    <location>
        <begin position="930"/>
        <end position="956"/>
    </location>
</feature>
<reference evidence="7" key="1">
    <citation type="submission" date="2024-04" db="EMBL/GenBank/DDBJ databases">
        <authorList>
            <consortium name="Molecular Ecology Group"/>
        </authorList>
    </citation>
    <scope>NUCLEOTIDE SEQUENCE</scope>
</reference>
<dbReference type="PANTHER" id="PTHR21419">
    <property type="match status" value="1"/>
</dbReference>
<evidence type="ECO:0000256" key="1">
    <source>
        <dbReference type="ARBA" id="ARBA00004167"/>
    </source>
</evidence>
<feature type="transmembrane region" description="Helical" evidence="6">
    <location>
        <begin position="71"/>
        <end position="96"/>
    </location>
</feature>
<keyword evidence="3 6" id="KW-1133">Transmembrane helix</keyword>
<dbReference type="EMBL" id="OZ034828">
    <property type="protein sequence ID" value="CAL1683906.1"/>
    <property type="molecule type" value="Genomic_DNA"/>
</dbReference>
<dbReference type="GO" id="GO:0016020">
    <property type="term" value="C:membrane"/>
    <property type="evidence" value="ECO:0007669"/>
    <property type="project" value="UniProtKB-SubCell"/>
</dbReference>
<keyword evidence="4 6" id="KW-0472">Membrane</keyword>
<dbReference type="AlphaFoldDB" id="A0AAV2NWG0"/>
<comment type="subcellular location">
    <subcellularLocation>
        <location evidence="1">Membrane</location>
        <topology evidence="1">Single-pass membrane protein</topology>
    </subcellularLocation>
</comment>
<accession>A0AAV2NWG0</accession>
<dbReference type="Proteomes" id="UP001497644">
    <property type="component" value="Chromosome 5"/>
</dbReference>
<evidence type="ECO:0000313" key="8">
    <source>
        <dbReference type="Proteomes" id="UP001497644"/>
    </source>
</evidence>
<dbReference type="InterPro" id="IPR028994">
    <property type="entry name" value="Integrin_alpha_N"/>
</dbReference>
<keyword evidence="2 6" id="KW-0812">Transmembrane</keyword>
<organism evidence="7 8">
    <name type="scientific">Lasius platythorax</name>
    <dbReference type="NCBI Taxonomy" id="488582"/>
    <lineage>
        <taxon>Eukaryota</taxon>
        <taxon>Metazoa</taxon>
        <taxon>Ecdysozoa</taxon>
        <taxon>Arthropoda</taxon>
        <taxon>Hexapoda</taxon>
        <taxon>Insecta</taxon>
        <taxon>Pterygota</taxon>
        <taxon>Neoptera</taxon>
        <taxon>Endopterygota</taxon>
        <taxon>Hymenoptera</taxon>
        <taxon>Apocrita</taxon>
        <taxon>Aculeata</taxon>
        <taxon>Formicoidea</taxon>
        <taxon>Formicidae</taxon>
        <taxon>Formicinae</taxon>
        <taxon>Lasius</taxon>
        <taxon>Lasius</taxon>
    </lineage>
</organism>
<dbReference type="InterPro" id="IPR045232">
    <property type="entry name" value="FAM234"/>
</dbReference>
<name>A0AAV2NWG0_9HYME</name>
<sequence>MSVVYPKLAVRDSIDDDDLTDIDDEVFIRDGRNSGLKLDDDGGVKRPLMAPRRKCKKSCSFQTHKFPYKALFVPLCYGITALIVVLGLIILCIFTVNIFPMPLTILKNWLSHELKDISVNKSEIIPCTSLSSKVLWTRSLPKLTSEAPLRSNDVNFDGIEDIIVGFSTGLDTMDAPEYICTIYFENQTPCLGGVLALNGKTGDTIWTHWTAHAVFSIDCNVDLTNDKIKDCVISGRGGILQAINGRDGSNIWEIPIQDTETTKQQRILDIYDARFITDMDGDGIGDVIASHATQSDDVRASNILVISGKNGNIIRNVNLPDTEQLFIAPQIVVQSDGENIFVLATSSQQEAGGLYIVSQANIFYGDLQLRKLSHNTGKDALLPPILIDITSDGIEDIIAAMFNSTIMAYNGSTFEPIWNYTVPNSEVISIPIPGYYNDDDIPDFMIKHQIGAGFPTYYYTVATIIDGRNGQPLLEKPIEDSLSRQMSGLSITVDGFGNDWFLHWSADCLNYEGIKEKYQFLKGQSLVSQTRADLCQLRFNSTLTMRLLALSQHVGPPGVSLYFSEDWKSLEFNNSIDPRKEAEKYLDAHHRLEIMDTYADIPLVSERSPKIHKNHQKGSIFKHKDNLLAEIGKYDSDAVYDENFDEFKNHKKQSFVEDDIIKNLDIDRVWKQNNNKWTEDNVQSNKEYNSLYKNDNNNNEDGEQDIDYLQAEVREQRSAEIKDPNFINISYEGYISKKINDFVIPSELIQRNSRLNNEDINVKKKRGMEKINDKGNDSMSKIDMMNMSLTNISTLKPDEKISTMLSNKSNVKTITMQSVLNTSVITSESIKINNTNLDFEMPKITHTEAPSVMRSQIITGHQATTSKVVDVTQQKQIYKHSFLNIVQDADDDTSIEKVFKRESLKNQSKSKVNKKQSLILSSIEDKNYKIQQRRRIKRKSETNGNRSNGINGVRRQPPTGILLPSIAESKRKTSIDLVFSTFWLPSSEVSLILSQVDLECIHRKKASENKLQYKKDDDIISECLSERGINYRLYQESMDRENTKIALGQMTIYRIRLECVCPEDMLPNQTCKNISLHQSWPEHLGSSGNGYFKPLGRLNI</sequence>
<proteinExistence type="predicted"/>
<dbReference type="Gene3D" id="2.130.10.10">
    <property type="entry name" value="YVTN repeat-like/Quinoprotein amine dehydrogenase"/>
    <property type="match status" value="1"/>
</dbReference>
<evidence type="ECO:0000256" key="3">
    <source>
        <dbReference type="ARBA" id="ARBA00022989"/>
    </source>
</evidence>
<evidence type="ECO:0000256" key="5">
    <source>
        <dbReference type="SAM" id="MobiDB-lite"/>
    </source>
</evidence>
<evidence type="ECO:0000256" key="6">
    <source>
        <dbReference type="SAM" id="Phobius"/>
    </source>
</evidence>
<evidence type="ECO:0000256" key="4">
    <source>
        <dbReference type="ARBA" id="ARBA00023136"/>
    </source>
</evidence>
<dbReference type="SUPFAM" id="SSF69318">
    <property type="entry name" value="Integrin alpha N-terminal domain"/>
    <property type="match status" value="1"/>
</dbReference>
<evidence type="ECO:0000313" key="7">
    <source>
        <dbReference type="EMBL" id="CAL1683906.1"/>
    </source>
</evidence>
<protein>
    <submittedName>
        <fullName evidence="7">Uncharacterized protein</fullName>
    </submittedName>
</protein>
<evidence type="ECO:0000256" key="2">
    <source>
        <dbReference type="ARBA" id="ARBA00022692"/>
    </source>
</evidence>